<evidence type="ECO:0000256" key="2">
    <source>
        <dbReference type="ARBA" id="ARBA00022737"/>
    </source>
</evidence>
<dbReference type="EMBL" id="MCFE01000565">
    <property type="protein sequence ID" value="ORX86715.1"/>
    <property type="molecule type" value="Genomic_DNA"/>
</dbReference>
<proteinExistence type="predicted"/>
<dbReference type="STRING" id="1314790.A0A1Y1XLZ4"/>
<accession>A0A1Y1XLZ4</accession>
<dbReference type="InParanoid" id="A0A1Y1XLZ4"/>
<protein>
    <recommendedName>
        <fullName evidence="5">Outer arm dynein light chain 1</fullName>
    </recommendedName>
</protein>
<organism evidence="3 4">
    <name type="scientific">Basidiobolus meristosporus CBS 931.73</name>
    <dbReference type="NCBI Taxonomy" id="1314790"/>
    <lineage>
        <taxon>Eukaryota</taxon>
        <taxon>Fungi</taxon>
        <taxon>Fungi incertae sedis</taxon>
        <taxon>Zoopagomycota</taxon>
        <taxon>Entomophthoromycotina</taxon>
        <taxon>Basidiobolomycetes</taxon>
        <taxon>Basidiobolales</taxon>
        <taxon>Basidiobolaceae</taxon>
        <taxon>Basidiobolus</taxon>
    </lineage>
</organism>
<dbReference type="InterPro" id="IPR032675">
    <property type="entry name" value="LRR_dom_sf"/>
</dbReference>
<evidence type="ECO:0000256" key="1">
    <source>
        <dbReference type="ARBA" id="ARBA00022614"/>
    </source>
</evidence>
<dbReference type="Proteomes" id="UP000193498">
    <property type="component" value="Unassembled WGS sequence"/>
</dbReference>
<dbReference type="PANTHER" id="PTHR18849">
    <property type="entry name" value="LEUCINE RICH REPEAT PROTEIN"/>
    <property type="match status" value="1"/>
</dbReference>
<dbReference type="PANTHER" id="PTHR18849:SF0">
    <property type="entry name" value="CILIA- AND FLAGELLA-ASSOCIATED PROTEIN 410-RELATED"/>
    <property type="match status" value="1"/>
</dbReference>
<name>A0A1Y1XLZ4_9FUNG</name>
<dbReference type="OrthoDB" id="433501at2759"/>
<evidence type="ECO:0008006" key="5">
    <source>
        <dbReference type="Google" id="ProtNLM"/>
    </source>
</evidence>
<gene>
    <name evidence="3" type="ORF">K493DRAFT_341594</name>
</gene>
<dbReference type="Gene3D" id="3.80.10.10">
    <property type="entry name" value="Ribonuclease Inhibitor"/>
    <property type="match status" value="1"/>
</dbReference>
<sequence length="257" mass="28928">MILTESLALKKAVSFASPASDPNPRSTKRNLRGLGLKDISVLRNAANLEVLDLSHGTSLMVASVNQVVSIRPLYHCRKLRELYLRRNSIRLSDLKEIYHLAALHVLWLSENPCVEEAHYPSFLIRRLPSLQKLDNKAIQQSSIILSPDTKLAEDHGYPLKQHVAAHRSIGVQTDEPRPAAKAPRKVIHVGIQFASAPHTQPSFIETEPAKHSVVRTTSIKGTRLRRDTFNSPGFREIHRWWLAIYTLSGHGGKRDEK</sequence>
<keyword evidence="4" id="KW-1185">Reference proteome</keyword>
<dbReference type="SUPFAM" id="SSF52058">
    <property type="entry name" value="L domain-like"/>
    <property type="match status" value="1"/>
</dbReference>
<dbReference type="AlphaFoldDB" id="A0A1Y1XLZ4"/>
<comment type="caution">
    <text evidence="3">The sequence shown here is derived from an EMBL/GenBank/DDBJ whole genome shotgun (WGS) entry which is preliminary data.</text>
</comment>
<keyword evidence="1" id="KW-0433">Leucine-rich repeat</keyword>
<evidence type="ECO:0000313" key="4">
    <source>
        <dbReference type="Proteomes" id="UP000193498"/>
    </source>
</evidence>
<reference evidence="3 4" key="1">
    <citation type="submission" date="2016-07" db="EMBL/GenBank/DDBJ databases">
        <title>Pervasive Adenine N6-methylation of Active Genes in Fungi.</title>
        <authorList>
            <consortium name="DOE Joint Genome Institute"/>
            <person name="Mondo S.J."/>
            <person name="Dannebaum R.O."/>
            <person name="Kuo R.C."/>
            <person name="Labutti K."/>
            <person name="Haridas S."/>
            <person name="Kuo A."/>
            <person name="Salamov A."/>
            <person name="Ahrendt S.R."/>
            <person name="Lipzen A."/>
            <person name="Sullivan W."/>
            <person name="Andreopoulos W.B."/>
            <person name="Clum A."/>
            <person name="Lindquist E."/>
            <person name="Daum C."/>
            <person name="Ramamoorthy G.K."/>
            <person name="Gryganskyi A."/>
            <person name="Culley D."/>
            <person name="Magnuson J.K."/>
            <person name="James T.Y."/>
            <person name="O'Malley M.A."/>
            <person name="Stajich J.E."/>
            <person name="Spatafora J.W."/>
            <person name="Visel A."/>
            <person name="Grigoriev I.V."/>
        </authorList>
    </citation>
    <scope>NUCLEOTIDE SEQUENCE [LARGE SCALE GENOMIC DNA]</scope>
    <source>
        <strain evidence="3 4">CBS 931.73</strain>
    </source>
</reference>
<keyword evidence="2" id="KW-0677">Repeat</keyword>
<evidence type="ECO:0000313" key="3">
    <source>
        <dbReference type="EMBL" id="ORX86715.1"/>
    </source>
</evidence>